<name>A0A850QC45_9RHOB</name>
<dbReference type="RefSeq" id="WP_177158222.1">
    <property type="nucleotide sequence ID" value="NZ_JABCJE010000007.1"/>
</dbReference>
<comment type="caution">
    <text evidence="2">The sequence shown here is derived from an EMBL/GenBank/DDBJ whole genome shotgun (WGS) entry which is preliminary data.</text>
</comment>
<evidence type="ECO:0000313" key="3">
    <source>
        <dbReference type="Proteomes" id="UP000592216"/>
    </source>
</evidence>
<evidence type="ECO:0000256" key="1">
    <source>
        <dbReference type="SAM" id="Phobius"/>
    </source>
</evidence>
<dbReference type="NCBIfam" id="NF038065">
    <property type="entry name" value="Pr6Pr"/>
    <property type="match status" value="1"/>
</dbReference>
<keyword evidence="1" id="KW-1133">Transmembrane helix</keyword>
<organism evidence="2 3">
    <name type="scientific">Donghicola mangrovi</name>
    <dbReference type="NCBI Taxonomy" id="2729614"/>
    <lineage>
        <taxon>Bacteria</taxon>
        <taxon>Pseudomonadati</taxon>
        <taxon>Pseudomonadota</taxon>
        <taxon>Alphaproteobacteria</taxon>
        <taxon>Rhodobacterales</taxon>
        <taxon>Roseobacteraceae</taxon>
        <taxon>Donghicola</taxon>
    </lineage>
</organism>
<feature type="transmembrane region" description="Helical" evidence="1">
    <location>
        <begin position="105"/>
        <end position="121"/>
    </location>
</feature>
<keyword evidence="1" id="KW-0472">Membrane</keyword>
<evidence type="ECO:0000313" key="2">
    <source>
        <dbReference type="EMBL" id="NVO24518.1"/>
    </source>
</evidence>
<dbReference type="InterPro" id="IPR049713">
    <property type="entry name" value="Pr6Pr-like"/>
</dbReference>
<accession>A0A850QC45</accession>
<reference evidence="2 3" key="1">
    <citation type="submission" date="2020-04" db="EMBL/GenBank/DDBJ databases">
        <title>Donghicola sp., a member of the Rhodobacteraceae family isolated from mangrove forest in Thailand.</title>
        <authorList>
            <person name="Charoenyingcharoen P."/>
            <person name="Yukphan P."/>
        </authorList>
    </citation>
    <scope>NUCLEOTIDE SEQUENCE [LARGE SCALE GENOMIC DNA]</scope>
    <source>
        <strain evidence="2 3">B5-SW-15</strain>
    </source>
</reference>
<dbReference type="Proteomes" id="UP000592216">
    <property type="component" value="Unassembled WGS sequence"/>
</dbReference>
<feature type="transmembrane region" description="Helical" evidence="1">
    <location>
        <begin position="169"/>
        <end position="194"/>
    </location>
</feature>
<proteinExistence type="predicted"/>
<feature type="transmembrane region" description="Helical" evidence="1">
    <location>
        <begin position="73"/>
        <end position="93"/>
    </location>
</feature>
<dbReference type="AlphaFoldDB" id="A0A850QC45"/>
<dbReference type="EMBL" id="JABCJE010000007">
    <property type="protein sequence ID" value="NVO24518.1"/>
    <property type="molecule type" value="Genomic_DNA"/>
</dbReference>
<protein>
    <submittedName>
        <fullName evidence="2">Pr6Pr family membrane protein</fullName>
    </submittedName>
</protein>
<feature type="transmembrane region" description="Helical" evidence="1">
    <location>
        <begin position="44"/>
        <end position="61"/>
    </location>
</feature>
<gene>
    <name evidence="2" type="ORF">HJ536_14215</name>
</gene>
<keyword evidence="1" id="KW-0812">Transmembrane</keyword>
<feature type="transmembrane region" description="Helical" evidence="1">
    <location>
        <begin position="133"/>
        <end position="149"/>
    </location>
</feature>
<feature type="transmembrane region" description="Helical" evidence="1">
    <location>
        <begin position="7"/>
        <end position="24"/>
    </location>
</feature>
<sequence length="204" mass="22364">MFEKRLIGLIAGLAVGSLIIQTFVDLDADGGTVASVWWNMVRYYTILTNLTVAIVFGAMALSGKRLSAHWSGAITLQIVLVGIVFHALLAASHEFKSIIGEVSNHGFHTVVPALCFLWWLTCAPKSGLGWRNALQWVIWPLVYAAYGIWRGSLDGKYPYYFLDVPELGLLGLLREMSIVAAGFLVCGFILVGIARIHRPSLSSK</sequence>